<accession>A0ACC4C5N1</accession>
<evidence type="ECO:0000313" key="2">
    <source>
        <dbReference type="Proteomes" id="UP000309997"/>
    </source>
</evidence>
<dbReference type="Proteomes" id="UP000309997">
    <property type="component" value="Unassembled WGS sequence"/>
</dbReference>
<comment type="caution">
    <text evidence="1">The sequence shown here is derived from an EMBL/GenBank/DDBJ whole genome shotgun (WGS) entry which is preliminary data.</text>
</comment>
<sequence>MSHLVRYSRYLSRFKTPHFPRSQHSTLPFSTTTEDYNRPSRPDPPPIRVALTESAGRGVFSTRKIGAGDLIHTAKPILAHPSLSTINTVCYFCLKKLTSTEFHGKGVAFCSQECKENAKVFYEVETKADWLAFDDYCRNKGLKYPLLVKRLACMVISGAASAESLDILQPSNLSHEMVLEMEEGYGLLKSGFAMANISDEQMAFLTKEWYNSVLARIRINAFRIELAVGSYEDLLSSAAACIEAEAAVGNAVYMLPSLYNHDCDPNAHIVWIDNADAQLKALCDVEEDEELRICYIDASMDHDARQSFLLQGFGFKCNCLRMMDPIVLCYGKGQLTGFLADQNGVLDVVPADMVVNATLAAIAWLGTEQKSDINVYQIASSLVNPLVFQDLATLLYEHYNSSPYMDSNGRPIHVPSMKLFSSMEDFSVHLWRDVIQQSRIAEMASSDRKLS</sequence>
<name>A0ACC4C5N1_POPAL</name>
<organism evidence="1 2">
    <name type="scientific">Populus alba</name>
    <name type="common">White poplar</name>
    <dbReference type="NCBI Taxonomy" id="43335"/>
    <lineage>
        <taxon>Eukaryota</taxon>
        <taxon>Viridiplantae</taxon>
        <taxon>Streptophyta</taxon>
        <taxon>Embryophyta</taxon>
        <taxon>Tracheophyta</taxon>
        <taxon>Spermatophyta</taxon>
        <taxon>Magnoliopsida</taxon>
        <taxon>eudicotyledons</taxon>
        <taxon>Gunneridae</taxon>
        <taxon>Pentapetalae</taxon>
        <taxon>rosids</taxon>
        <taxon>fabids</taxon>
        <taxon>Malpighiales</taxon>
        <taxon>Salicaceae</taxon>
        <taxon>Saliceae</taxon>
        <taxon>Populus</taxon>
    </lineage>
</organism>
<evidence type="ECO:0000313" key="1">
    <source>
        <dbReference type="EMBL" id="KAL3586536.1"/>
    </source>
</evidence>
<keyword evidence="2" id="KW-1185">Reference proteome</keyword>
<gene>
    <name evidence="1" type="ORF">D5086_013403</name>
</gene>
<proteinExistence type="predicted"/>
<dbReference type="EMBL" id="RCHU02000006">
    <property type="protein sequence ID" value="KAL3586536.1"/>
    <property type="molecule type" value="Genomic_DNA"/>
</dbReference>
<reference evidence="1 2" key="1">
    <citation type="journal article" date="2024" name="Plant Biotechnol. J.">
        <title>Genome and CRISPR/Cas9 system of a widespread forest tree (Populus alba) in the world.</title>
        <authorList>
            <person name="Liu Y.J."/>
            <person name="Jiang P.F."/>
            <person name="Han X.M."/>
            <person name="Li X.Y."/>
            <person name="Wang H.M."/>
            <person name="Wang Y.J."/>
            <person name="Wang X.X."/>
            <person name="Zeng Q.Y."/>
        </authorList>
    </citation>
    <scope>NUCLEOTIDE SEQUENCE [LARGE SCALE GENOMIC DNA]</scope>
    <source>
        <strain evidence="2">cv. PAL-ZL1</strain>
    </source>
</reference>
<protein>
    <submittedName>
        <fullName evidence="1">Uncharacterized protein</fullName>
    </submittedName>
</protein>